<dbReference type="Proteomes" id="UP000016023">
    <property type="component" value="Unassembled WGS sequence"/>
</dbReference>
<keyword evidence="3" id="KW-1185">Reference proteome</keyword>
<organism evidence="2 3">
    <name type="scientific">Prevotella micans F0438</name>
    <dbReference type="NCBI Taxonomy" id="883158"/>
    <lineage>
        <taxon>Bacteria</taxon>
        <taxon>Pseudomonadati</taxon>
        <taxon>Bacteroidota</taxon>
        <taxon>Bacteroidia</taxon>
        <taxon>Bacteroidales</taxon>
        <taxon>Prevotellaceae</taxon>
        <taxon>Prevotella</taxon>
    </lineage>
</organism>
<accession>H1Q3K3</accession>
<evidence type="ECO:0000313" key="2">
    <source>
        <dbReference type="EMBL" id="EHO68709.1"/>
    </source>
</evidence>
<dbReference type="AlphaFoldDB" id="H1Q3K3"/>
<protein>
    <submittedName>
        <fullName evidence="2">Uncharacterized protein</fullName>
    </submittedName>
</protein>
<keyword evidence="1" id="KW-0732">Signal</keyword>
<feature type="signal peptide" evidence="1">
    <location>
        <begin position="1"/>
        <end position="19"/>
    </location>
</feature>
<gene>
    <name evidence="2" type="ORF">HMPREF9140_01491</name>
</gene>
<comment type="caution">
    <text evidence="2">The sequence shown here is derived from an EMBL/GenBank/DDBJ whole genome shotgun (WGS) entry which is preliminary data.</text>
</comment>
<dbReference type="STRING" id="883158.HMPREF9140_01491"/>
<name>H1Q3K3_9BACT</name>
<dbReference type="RefSeq" id="WP_006952967.1">
    <property type="nucleotide sequence ID" value="NZ_JH594522.1"/>
</dbReference>
<dbReference type="PATRIC" id="fig|883158.3.peg.1488"/>
<reference evidence="2 3" key="1">
    <citation type="submission" date="2011-12" db="EMBL/GenBank/DDBJ databases">
        <title>The Genome Sequence of Prevotella micans F0438.</title>
        <authorList>
            <consortium name="The Broad Institute Genome Sequencing Platform"/>
            <person name="Earl A."/>
            <person name="Ward D."/>
            <person name="Feldgarden M."/>
            <person name="Gevers D."/>
            <person name="Izard J."/>
            <person name="Baranova O.V."/>
            <person name="Blanton J.M."/>
            <person name="Wade W.G."/>
            <person name="Dewhirst F.E."/>
            <person name="Young S.K."/>
            <person name="Zeng Q."/>
            <person name="Gargeya S."/>
            <person name="Fitzgerald M."/>
            <person name="Haas B."/>
            <person name="Abouelleil A."/>
            <person name="Alvarado L."/>
            <person name="Arachchi H.M."/>
            <person name="Berlin A."/>
            <person name="Chapman S.B."/>
            <person name="Gearin G."/>
            <person name="Goldberg J."/>
            <person name="Griggs A."/>
            <person name="Gujja S."/>
            <person name="Hansen M."/>
            <person name="Heiman D."/>
            <person name="Howarth C."/>
            <person name="Larimer J."/>
            <person name="Lui A."/>
            <person name="MacDonald P.J.P."/>
            <person name="McCowen C."/>
            <person name="Montmayeur A."/>
            <person name="Murphy C."/>
            <person name="Neiman D."/>
            <person name="Pearson M."/>
            <person name="Priest M."/>
            <person name="Roberts A."/>
            <person name="Saif S."/>
            <person name="Shea T."/>
            <person name="Sisk P."/>
            <person name="Stolte C."/>
            <person name="Sykes S."/>
            <person name="Wortman J."/>
            <person name="Nusbaum C."/>
            <person name="Birren B."/>
        </authorList>
    </citation>
    <scope>NUCLEOTIDE SEQUENCE [LARGE SCALE GENOMIC DNA]</scope>
    <source>
        <strain evidence="2 3">F0438</strain>
    </source>
</reference>
<sequence length="116" mass="12824">MNKYITVLLVALAATGVEAQNYQFVLRVALGNIGYSEVHNLPVDNGIKSNILSIIAAYKKVNEETGSTPTMFIHSLAATKVKVYPIRTIKHIQNDFLEHQNPSLSSSIRIRAPSMQ</sequence>
<dbReference type="EMBL" id="AGWK01000041">
    <property type="protein sequence ID" value="EHO68709.1"/>
    <property type="molecule type" value="Genomic_DNA"/>
</dbReference>
<evidence type="ECO:0000313" key="3">
    <source>
        <dbReference type="Proteomes" id="UP000016023"/>
    </source>
</evidence>
<feature type="chain" id="PRO_5003552257" evidence="1">
    <location>
        <begin position="20"/>
        <end position="116"/>
    </location>
</feature>
<proteinExistence type="predicted"/>
<dbReference type="HOGENOM" id="CLU_164017_0_0_10"/>
<evidence type="ECO:0000256" key="1">
    <source>
        <dbReference type="SAM" id="SignalP"/>
    </source>
</evidence>